<gene>
    <name evidence="3" type="ORF">PSFLO_04183</name>
</gene>
<feature type="chain" id="PRO_5022695487" evidence="2">
    <location>
        <begin position="20"/>
        <end position="351"/>
    </location>
</feature>
<proteinExistence type="predicted"/>
<feature type="signal peptide" evidence="2">
    <location>
        <begin position="1"/>
        <end position="19"/>
    </location>
</feature>
<dbReference type="AlphaFoldDB" id="A0A5C3F2J4"/>
<accession>A0A5C3F2J4</accession>
<feature type="compositionally biased region" description="Polar residues" evidence="1">
    <location>
        <begin position="146"/>
        <end position="161"/>
    </location>
</feature>
<protein>
    <submittedName>
        <fullName evidence="3">Uncharacterized protein</fullName>
    </submittedName>
</protein>
<name>A0A5C3F2J4_9BASI</name>
<keyword evidence="4" id="KW-1185">Reference proteome</keyword>
<keyword evidence="2" id="KW-0732">Signal</keyword>
<reference evidence="3 4" key="1">
    <citation type="submission" date="2018-03" db="EMBL/GenBank/DDBJ databases">
        <authorList>
            <person name="Guldener U."/>
        </authorList>
    </citation>
    <scope>NUCLEOTIDE SEQUENCE [LARGE SCALE GENOMIC DNA]</scope>
    <source>
        <strain evidence="3 4">DAOM196992</strain>
    </source>
</reference>
<feature type="region of interest" description="Disordered" evidence="1">
    <location>
        <begin position="51"/>
        <end position="86"/>
    </location>
</feature>
<organism evidence="3 4">
    <name type="scientific">Pseudozyma flocculosa</name>
    <dbReference type="NCBI Taxonomy" id="84751"/>
    <lineage>
        <taxon>Eukaryota</taxon>
        <taxon>Fungi</taxon>
        <taxon>Dikarya</taxon>
        <taxon>Basidiomycota</taxon>
        <taxon>Ustilaginomycotina</taxon>
        <taxon>Ustilaginomycetes</taxon>
        <taxon>Ustilaginales</taxon>
        <taxon>Ustilaginaceae</taxon>
        <taxon>Pseudozyma</taxon>
    </lineage>
</organism>
<evidence type="ECO:0000256" key="2">
    <source>
        <dbReference type="SAM" id="SignalP"/>
    </source>
</evidence>
<dbReference type="Proteomes" id="UP000323386">
    <property type="component" value="Unassembled WGS sequence"/>
</dbReference>
<evidence type="ECO:0000313" key="3">
    <source>
        <dbReference type="EMBL" id="SPO38704.1"/>
    </source>
</evidence>
<feature type="region of interest" description="Disordered" evidence="1">
    <location>
        <begin position="121"/>
        <end position="165"/>
    </location>
</feature>
<dbReference type="EMBL" id="OOIP01000011">
    <property type="protein sequence ID" value="SPO38704.1"/>
    <property type="molecule type" value="Genomic_DNA"/>
</dbReference>
<evidence type="ECO:0000313" key="4">
    <source>
        <dbReference type="Proteomes" id="UP000323386"/>
    </source>
</evidence>
<sequence length="351" mass="37294">MWRPRWPACVGTQARWLVGVPTHAGLLTATCPGMVGYKVLPPPLSLLPSRPHPSTLCLPPPPGRRQRHQSAPSRLVPPWPPYAHRPLARRRRHPTNVDATHCPDRAMPCDPSLAIATRLTSMPPTAPIPSIDPSPADATRLPSTPPTRSSRLCVQQPTPSSDCHAPSRIVKMSAAAAATVTRCSDDAIGTWPPPIDTNQVSASICCLLPPSDNIGADVSPFSAIASVLDPPSATATPRLPGSVSSPLPPSLYRGTLTICFYPFFRCCRGLAMLTIPLTFNLQPSPLPSPPLPSPMTSSKLRPSHAAQAIRTSPAAATTAAQRPAYYAATQVVAYVVYGLLSSTLIDGSRMP</sequence>
<evidence type="ECO:0000256" key="1">
    <source>
        <dbReference type="SAM" id="MobiDB-lite"/>
    </source>
</evidence>